<evidence type="ECO:0000259" key="2">
    <source>
        <dbReference type="Pfam" id="PF14501"/>
    </source>
</evidence>
<dbReference type="EMBL" id="AP026801">
    <property type="protein sequence ID" value="BDR57029.1"/>
    <property type="molecule type" value="Genomic_DNA"/>
</dbReference>
<keyword evidence="1" id="KW-0812">Transmembrane</keyword>
<dbReference type="KEGG" id="xak:KIMC2_15910"/>
<dbReference type="Proteomes" id="UP001321804">
    <property type="component" value="Chromosome"/>
</dbReference>
<feature type="domain" description="Sensor histidine kinase NatK-like C-terminal" evidence="2">
    <location>
        <begin position="185"/>
        <end position="283"/>
    </location>
</feature>
<protein>
    <recommendedName>
        <fullName evidence="2">Sensor histidine kinase NatK-like C-terminal domain-containing protein</fullName>
    </recommendedName>
</protein>
<dbReference type="GO" id="GO:0042802">
    <property type="term" value="F:identical protein binding"/>
    <property type="evidence" value="ECO:0007669"/>
    <property type="project" value="TreeGrafter"/>
</dbReference>
<dbReference type="InterPro" id="IPR032834">
    <property type="entry name" value="NatK-like_C"/>
</dbReference>
<dbReference type="InterPro" id="IPR036890">
    <property type="entry name" value="HATPase_C_sf"/>
</dbReference>
<dbReference type="PANTHER" id="PTHR40448">
    <property type="entry name" value="TWO-COMPONENT SENSOR HISTIDINE KINASE"/>
    <property type="match status" value="1"/>
</dbReference>
<dbReference type="AlphaFoldDB" id="A0AAU9CSQ8"/>
<dbReference type="PANTHER" id="PTHR40448:SF1">
    <property type="entry name" value="TWO-COMPONENT SENSOR HISTIDINE KINASE"/>
    <property type="match status" value="1"/>
</dbReference>
<evidence type="ECO:0000313" key="4">
    <source>
        <dbReference type="Proteomes" id="UP001321804"/>
    </source>
</evidence>
<gene>
    <name evidence="3" type="ORF">KIMC2_15910</name>
</gene>
<dbReference type="SUPFAM" id="SSF55874">
    <property type="entry name" value="ATPase domain of HSP90 chaperone/DNA topoisomerase II/histidine kinase"/>
    <property type="match status" value="1"/>
</dbReference>
<keyword evidence="4" id="KW-1185">Reference proteome</keyword>
<feature type="transmembrane region" description="Helical" evidence="1">
    <location>
        <begin position="41"/>
        <end position="61"/>
    </location>
</feature>
<organism evidence="3 4">
    <name type="scientific">Xylocopilactobacillus apis</name>
    <dbReference type="NCBI Taxonomy" id="2932183"/>
    <lineage>
        <taxon>Bacteria</taxon>
        <taxon>Bacillati</taxon>
        <taxon>Bacillota</taxon>
        <taxon>Bacilli</taxon>
        <taxon>Lactobacillales</taxon>
        <taxon>Lactobacillaceae</taxon>
        <taxon>Xylocopilactobacillus</taxon>
    </lineage>
</organism>
<sequence length="285" mass="32640">MGSQNAVIFKENSKNNAFKNAKFKDQKEFKVHFNPKNFNQFNFVFLAFVSFILLVAIYMSYELSKNRRHKRISTEKAMMENYVDTLEKMQLDIQKVQHDYQNMLMGINGYIEGDQVDVPELKEFLKKNQLMQNNVRIKTGTLNQLKRINLPAVKGLISTKVVQAVQLGINVSVECSEIIQIKKVDPFDLARALGIILDNAIEECRKQEKAEIKIAFIDDLERTLIVIANTCSKETLNVIPGKSTKGKNRGLGLQNLKEFVDGSNYLMLETGCSNYIFTQKLSIRK</sequence>
<reference evidence="3 4" key="1">
    <citation type="journal article" date="2023" name="Microbiol. Spectr.">
        <title>Symbiosis of Carpenter Bees with Uncharacterized Lactic Acid Bacteria Showing NAD Auxotrophy.</title>
        <authorList>
            <person name="Kawasaki S."/>
            <person name="Ozawa K."/>
            <person name="Mori T."/>
            <person name="Yamamoto A."/>
            <person name="Ito M."/>
            <person name="Ohkuma M."/>
            <person name="Sakamoto M."/>
            <person name="Matsutani M."/>
        </authorList>
    </citation>
    <scope>NUCLEOTIDE SEQUENCE [LARGE SCALE GENOMIC DNA]</scope>
    <source>
        <strain evidence="3 4">KimC2</strain>
    </source>
</reference>
<evidence type="ECO:0000256" key="1">
    <source>
        <dbReference type="SAM" id="Phobius"/>
    </source>
</evidence>
<name>A0AAU9CSQ8_9LACO</name>
<dbReference type="Gene3D" id="3.30.565.10">
    <property type="entry name" value="Histidine kinase-like ATPase, C-terminal domain"/>
    <property type="match status" value="1"/>
</dbReference>
<accession>A0AAU9CSQ8</accession>
<proteinExistence type="predicted"/>
<dbReference type="Pfam" id="PF14501">
    <property type="entry name" value="HATPase_c_5"/>
    <property type="match status" value="1"/>
</dbReference>
<keyword evidence="1" id="KW-1133">Transmembrane helix</keyword>
<keyword evidence="1" id="KW-0472">Membrane</keyword>
<evidence type="ECO:0000313" key="3">
    <source>
        <dbReference type="EMBL" id="BDR57029.1"/>
    </source>
</evidence>